<evidence type="ECO:0000256" key="4">
    <source>
        <dbReference type="ARBA" id="ARBA00022525"/>
    </source>
</evidence>
<keyword evidence="10" id="KW-0732">Signal</keyword>
<keyword evidence="7" id="KW-0961">Cell wall biogenesis/degradation</keyword>
<evidence type="ECO:0000313" key="11">
    <source>
        <dbReference type="EMBL" id="KAK4743014.1"/>
    </source>
</evidence>
<evidence type="ECO:0000256" key="1">
    <source>
        <dbReference type="ARBA" id="ARBA00004191"/>
    </source>
</evidence>
<dbReference type="AlphaFoldDB" id="A0AAN7GJT7"/>
<evidence type="ECO:0008006" key="13">
    <source>
        <dbReference type="Google" id="ProtNLM"/>
    </source>
</evidence>
<evidence type="ECO:0000256" key="10">
    <source>
        <dbReference type="SAM" id="SignalP"/>
    </source>
</evidence>
<name>A0AAN7GJT7_9MYRT</name>
<evidence type="ECO:0000256" key="3">
    <source>
        <dbReference type="ARBA" id="ARBA00022512"/>
    </source>
</evidence>
<dbReference type="EMBL" id="JAXIOK010000023">
    <property type="protein sequence ID" value="KAK4743014.1"/>
    <property type="molecule type" value="Genomic_DNA"/>
</dbReference>
<dbReference type="GO" id="GO:0005975">
    <property type="term" value="P:carbohydrate metabolic process"/>
    <property type="evidence" value="ECO:0007669"/>
    <property type="project" value="InterPro"/>
</dbReference>
<comment type="similarity">
    <text evidence="2 9">Belongs to the glycosyl hydrolase 28 family.</text>
</comment>
<dbReference type="PROSITE" id="PS00502">
    <property type="entry name" value="POLYGALACTURONASE"/>
    <property type="match status" value="1"/>
</dbReference>
<dbReference type="InterPro" id="IPR006626">
    <property type="entry name" value="PbH1"/>
</dbReference>
<proteinExistence type="inferred from homology"/>
<keyword evidence="5 9" id="KW-0378">Hydrolase</keyword>
<evidence type="ECO:0000256" key="9">
    <source>
        <dbReference type="RuleBase" id="RU361169"/>
    </source>
</evidence>
<evidence type="ECO:0000256" key="5">
    <source>
        <dbReference type="ARBA" id="ARBA00022801"/>
    </source>
</evidence>
<evidence type="ECO:0000256" key="6">
    <source>
        <dbReference type="ARBA" id="ARBA00023295"/>
    </source>
</evidence>
<dbReference type="InterPro" id="IPR012334">
    <property type="entry name" value="Pectin_lyas_fold"/>
</dbReference>
<protein>
    <recommendedName>
        <fullName evidence="13">Polygalacturonase</fullName>
    </recommendedName>
</protein>
<organism evidence="11 12">
    <name type="scientific">Trapa incisa</name>
    <dbReference type="NCBI Taxonomy" id="236973"/>
    <lineage>
        <taxon>Eukaryota</taxon>
        <taxon>Viridiplantae</taxon>
        <taxon>Streptophyta</taxon>
        <taxon>Embryophyta</taxon>
        <taxon>Tracheophyta</taxon>
        <taxon>Spermatophyta</taxon>
        <taxon>Magnoliopsida</taxon>
        <taxon>eudicotyledons</taxon>
        <taxon>Gunneridae</taxon>
        <taxon>Pentapetalae</taxon>
        <taxon>rosids</taxon>
        <taxon>malvids</taxon>
        <taxon>Myrtales</taxon>
        <taxon>Lythraceae</taxon>
        <taxon>Trapa</taxon>
    </lineage>
</organism>
<dbReference type="InterPro" id="IPR011050">
    <property type="entry name" value="Pectin_lyase_fold/virulence"/>
</dbReference>
<comment type="subcellular location">
    <subcellularLocation>
        <location evidence="1">Secreted</location>
        <location evidence="1">Cell wall</location>
    </subcellularLocation>
</comment>
<keyword evidence="3" id="KW-0134">Cell wall</keyword>
<keyword evidence="4" id="KW-0964">Secreted</keyword>
<feature type="chain" id="PRO_5043038730" description="Polygalacturonase" evidence="10">
    <location>
        <begin position="25"/>
        <end position="615"/>
    </location>
</feature>
<dbReference type="GO" id="GO:0004650">
    <property type="term" value="F:polygalacturonase activity"/>
    <property type="evidence" value="ECO:0007669"/>
    <property type="project" value="InterPro"/>
</dbReference>
<sequence>MESRLFRVSCSIMLFLVLVNVVGALGDGRVLDVRKFGAVGDGKSDDSKAFQDAFANDCSYTGGRSVIMIEQQYCPSRGCYDNSQCQLRDINLTYQDPEGPAESYCSNVRGSASEEASTPPITHKYIQIPSDLPLVDVGEPHEDKNEDSAIDAGEMVVCCGRSKAGYLLRVQGEERVGSEGELTGFTIGKPVHREFHKLKERSGNPFLYYRKSVWGWVRMESRLLSVSCFIMLFLVLVNEVGALGGGRVLDVRKFGAVGDGKSDDSKAFQDAFANACSYTGGRSVILIPKLTFMVNSAEFQGPCKGPIEFRLQGTMKAPAGMVGQENWVAFRYMDRLAVTGGGTFDGFGESAWPYNDCIKNTKCSRLPISFRLHFVNNSVIRGIRSLNSKNFHMNIFMSNNIELSGITITAPAESPNTDGIHIGNSEDIRILNSNIATGDDCISLGPGNRNILINSVKCGPGHGISIGSLGKYEGETDVSGITVRRCMLTGTDNGLRVKTWASDIELKVYNITYDDVVMNDVYNPILIEQQYCPSGGCDNSKASSVQIQDVRFNNVRGTSKSQLAVKLQCSSKYPCSNVNLTNINLTYKGPEGPGEASCSNVRGSASGIEKPKACL</sequence>
<dbReference type="FunFam" id="2.160.20.10:FF:000004">
    <property type="entry name" value="Pectin lyase-like superfamily protein"/>
    <property type="match status" value="1"/>
</dbReference>
<dbReference type="SUPFAM" id="SSF51126">
    <property type="entry name" value="Pectin lyase-like"/>
    <property type="match status" value="2"/>
</dbReference>
<comment type="caution">
    <text evidence="11">The sequence shown here is derived from an EMBL/GenBank/DDBJ whole genome shotgun (WGS) entry which is preliminary data.</text>
</comment>
<reference evidence="11 12" key="1">
    <citation type="journal article" date="2023" name="Hortic Res">
        <title>Pangenome of water caltrop reveals structural variations and asymmetric subgenome divergence after allopolyploidization.</title>
        <authorList>
            <person name="Zhang X."/>
            <person name="Chen Y."/>
            <person name="Wang L."/>
            <person name="Yuan Y."/>
            <person name="Fang M."/>
            <person name="Shi L."/>
            <person name="Lu R."/>
            <person name="Comes H.P."/>
            <person name="Ma Y."/>
            <person name="Chen Y."/>
            <person name="Huang G."/>
            <person name="Zhou Y."/>
            <person name="Zheng Z."/>
            <person name="Qiu Y."/>
        </authorList>
    </citation>
    <scope>NUCLEOTIDE SEQUENCE [LARGE SCALE GENOMIC DNA]</scope>
    <source>
        <tissue evidence="11">Roots</tissue>
    </source>
</reference>
<gene>
    <name evidence="11" type="ORF">SAY87_001015</name>
</gene>
<keyword evidence="12" id="KW-1185">Reference proteome</keyword>
<accession>A0AAN7GJT7</accession>
<evidence type="ECO:0000256" key="2">
    <source>
        <dbReference type="ARBA" id="ARBA00008834"/>
    </source>
</evidence>
<dbReference type="GO" id="GO:0071555">
    <property type="term" value="P:cell wall organization"/>
    <property type="evidence" value="ECO:0007669"/>
    <property type="project" value="UniProtKB-KW"/>
</dbReference>
<feature type="active site" evidence="8">
    <location>
        <position position="462"/>
    </location>
</feature>
<evidence type="ECO:0000256" key="8">
    <source>
        <dbReference type="PROSITE-ProRule" id="PRU10052"/>
    </source>
</evidence>
<evidence type="ECO:0000256" key="7">
    <source>
        <dbReference type="ARBA" id="ARBA00023316"/>
    </source>
</evidence>
<feature type="signal peptide" evidence="10">
    <location>
        <begin position="1"/>
        <end position="24"/>
    </location>
</feature>
<dbReference type="PANTHER" id="PTHR31375">
    <property type="match status" value="1"/>
</dbReference>
<dbReference type="Gene3D" id="2.160.20.10">
    <property type="entry name" value="Single-stranded right-handed beta-helix, Pectin lyase-like"/>
    <property type="match status" value="2"/>
</dbReference>
<dbReference type="Proteomes" id="UP001345219">
    <property type="component" value="Chromosome 1"/>
</dbReference>
<dbReference type="InterPro" id="IPR000743">
    <property type="entry name" value="Glyco_hydro_28"/>
</dbReference>
<keyword evidence="6 9" id="KW-0326">Glycosidase</keyword>
<evidence type="ECO:0000313" key="12">
    <source>
        <dbReference type="Proteomes" id="UP001345219"/>
    </source>
</evidence>
<dbReference type="Pfam" id="PF00295">
    <property type="entry name" value="Glyco_hydro_28"/>
    <property type="match status" value="1"/>
</dbReference>
<dbReference type="SMART" id="SM00710">
    <property type="entry name" value="PbH1"/>
    <property type="match status" value="6"/>
</dbReference>